<gene>
    <name evidence="3" type="ordered locus">MLP_16270</name>
</gene>
<accession>F5XRF1</accession>
<dbReference type="AlphaFoldDB" id="F5XRF1"/>
<dbReference type="CDD" id="cd00293">
    <property type="entry name" value="USP-like"/>
    <property type="match status" value="1"/>
</dbReference>
<evidence type="ECO:0000259" key="2">
    <source>
        <dbReference type="Pfam" id="PF00582"/>
    </source>
</evidence>
<organism evidence="3 4">
    <name type="scientific">Microlunatus phosphovorus (strain ATCC 700054 / DSM 10555 / JCM 9379 / NBRC 101784 / NCIMB 13414 / VKM Ac-1990 / NM-1)</name>
    <dbReference type="NCBI Taxonomy" id="1032480"/>
    <lineage>
        <taxon>Bacteria</taxon>
        <taxon>Bacillati</taxon>
        <taxon>Actinomycetota</taxon>
        <taxon>Actinomycetes</taxon>
        <taxon>Propionibacteriales</taxon>
        <taxon>Propionibacteriaceae</taxon>
        <taxon>Microlunatus</taxon>
    </lineage>
</organism>
<evidence type="ECO:0000313" key="3">
    <source>
        <dbReference type="EMBL" id="BAK34641.1"/>
    </source>
</evidence>
<comment type="similarity">
    <text evidence="1">Belongs to the universal stress protein A family.</text>
</comment>
<feature type="domain" description="UspA" evidence="2">
    <location>
        <begin position="8"/>
        <end position="145"/>
    </location>
</feature>
<dbReference type="PANTHER" id="PTHR46268:SF6">
    <property type="entry name" value="UNIVERSAL STRESS PROTEIN UP12"/>
    <property type="match status" value="1"/>
</dbReference>
<dbReference type="Proteomes" id="UP000007947">
    <property type="component" value="Chromosome"/>
</dbReference>
<evidence type="ECO:0000313" key="4">
    <source>
        <dbReference type="Proteomes" id="UP000007947"/>
    </source>
</evidence>
<dbReference type="Pfam" id="PF00582">
    <property type="entry name" value="Usp"/>
    <property type="match status" value="1"/>
</dbReference>
<dbReference type="SUPFAM" id="SSF52402">
    <property type="entry name" value="Adenine nucleotide alpha hydrolases-like"/>
    <property type="match status" value="1"/>
</dbReference>
<dbReference type="InterPro" id="IPR006016">
    <property type="entry name" value="UspA"/>
</dbReference>
<dbReference type="KEGG" id="mph:MLP_16270"/>
<dbReference type="InterPro" id="IPR006015">
    <property type="entry name" value="Universal_stress_UspA"/>
</dbReference>
<name>F5XRF1_MICPN</name>
<protein>
    <recommendedName>
        <fullName evidence="2">UspA domain-containing protein</fullName>
    </recommendedName>
</protein>
<dbReference type="HOGENOM" id="CLU_049301_9_5_11"/>
<evidence type="ECO:0000256" key="1">
    <source>
        <dbReference type="ARBA" id="ARBA00008791"/>
    </source>
</evidence>
<proteinExistence type="inferred from homology"/>
<dbReference type="InterPro" id="IPR014729">
    <property type="entry name" value="Rossmann-like_a/b/a_fold"/>
</dbReference>
<dbReference type="PANTHER" id="PTHR46268">
    <property type="entry name" value="STRESS RESPONSE PROTEIN NHAX"/>
    <property type="match status" value="1"/>
</dbReference>
<sequence>MKWSGSMSKIVVGFDLSPSSQKALAWAAEYARLTGLPLQAVHAVPVPASVASIAVLGTPTPEPEDEIAEDYRREITEAFEAVGSQPDWSLDFFIDDPGPAVIGASEDAAIIVMGTREHRGIGRLVYGSVSRYCLSHSKIPVVAVPYVPGDAEKAAAEKSVGAEKGTE</sequence>
<keyword evidence="4" id="KW-1185">Reference proteome</keyword>
<dbReference type="EMBL" id="AP012204">
    <property type="protein sequence ID" value="BAK34641.1"/>
    <property type="molecule type" value="Genomic_DNA"/>
</dbReference>
<dbReference type="Gene3D" id="3.40.50.620">
    <property type="entry name" value="HUPs"/>
    <property type="match status" value="1"/>
</dbReference>
<dbReference type="STRING" id="1032480.MLP_16270"/>
<reference evidence="3 4" key="1">
    <citation type="submission" date="2011-05" db="EMBL/GenBank/DDBJ databases">
        <title>Whole genome sequence of Microlunatus phosphovorus NM-1.</title>
        <authorList>
            <person name="Hosoyama A."/>
            <person name="Sasaki K."/>
            <person name="Harada T."/>
            <person name="Igarashi R."/>
            <person name="Kawakoshi A."/>
            <person name="Sasagawa M."/>
            <person name="Fukada J."/>
            <person name="Nakamura S."/>
            <person name="Katano Y."/>
            <person name="Hanada S."/>
            <person name="Kamagata Y."/>
            <person name="Nakamura N."/>
            <person name="Yamazaki S."/>
            <person name="Fujita N."/>
        </authorList>
    </citation>
    <scope>NUCLEOTIDE SEQUENCE [LARGE SCALE GENOMIC DNA]</scope>
    <source>
        <strain evidence="4">ATCC 700054 / DSM 10555 / JCM 9379 / NBRC 101784 / NCIMB 13414 / VKM Ac-1990 / NM-1</strain>
    </source>
</reference>
<dbReference type="eggNOG" id="COG0589">
    <property type="taxonomic scope" value="Bacteria"/>
</dbReference>
<dbReference type="PRINTS" id="PR01438">
    <property type="entry name" value="UNVRSLSTRESS"/>
</dbReference>